<gene>
    <name evidence="1" type="ORF">DZF91_00785</name>
</gene>
<organism evidence="1 2">
    <name type="scientific">Actinomadura logoneensis</name>
    <dbReference type="NCBI Taxonomy" id="2293572"/>
    <lineage>
        <taxon>Bacteria</taxon>
        <taxon>Bacillati</taxon>
        <taxon>Actinomycetota</taxon>
        <taxon>Actinomycetes</taxon>
        <taxon>Streptosporangiales</taxon>
        <taxon>Thermomonosporaceae</taxon>
        <taxon>Actinomadura</taxon>
    </lineage>
</organism>
<dbReference type="Pfam" id="PF19739">
    <property type="entry name" value="DUF6228"/>
    <property type="match status" value="1"/>
</dbReference>
<accession>A0A372JU05</accession>
<dbReference type="Proteomes" id="UP000261811">
    <property type="component" value="Unassembled WGS sequence"/>
</dbReference>
<dbReference type="EMBL" id="QURH01000011">
    <property type="protein sequence ID" value="RFU43513.1"/>
    <property type="molecule type" value="Genomic_DNA"/>
</dbReference>
<sequence>MTMRDMVEVRLGSAAPERSLRLFDYQQDDPYIGGFRVGISAEGLDAEFSIVTGQGDGLDEFVADLAADFRGWEGERLWRSLEDTLALAATWRSGGHVRLGWTARRYGRGWCGGPLWSVGVEFILEAGEQLAGLAADLEDFFRSGVPGGDGSA</sequence>
<comment type="caution">
    <text evidence="1">The sequence shown here is derived from an EMBL/GenBank/DDBJ whole genome shotgun (WGS) entry which is preliminary data.</text>
</comment>
<proteinExistence type="predicted"/>
<name>A0A372JU05_9ACTN</name>
<reference evidence="1 2" key="1">
    <citation type="submission" date="2018-08" db="EMBL/GenBank/DDBJ databases">
        <title>Actinomadura jelena sp. nov., a novel Actinomycete isolated from soil in Chad.</title>
        <authorList>
            <person name="Shi L."/>
        </authorList>
    </citation>
    <scope>NUCLEOTIDE SEQUENCE [LARGE SCALE GENOMIC DNA]</scope>
    <source>
        <strain evidence="1 2">NEAU-G17</strain>
    </source>
</reference>
<dbReference type="AlphaFoldDB" id="A0A372JU05"/>
<evidence type="ECO:0000313" key="1">
    <source>
        <dbReference type="EMBL" id="RFU43513.1"/>
    </source>
</evidence>
<evidence type="ECO:0000313" key="2">
    <source>
        <dbReference type="Proteomes" id="UP000261811"/>
    </source>
</evidence>
<dbReference type="InterPro" id="IPR046196">
    <property type="entry name" value="DUF6228"/>
</dbReference>
<protein>
    <submittedName>
        <fullName evidence="1">Permease</fullName>
    </submittedName>
</protein>
<keyword evidence="2" id="KW-1185">Reference proteome</keyword>